<dbReference type="InterPro" id="IPR023395">
    <property type="entry name" value="MCP_dom_sf"/>
</dbReference>
<evidence type="ECO:0000256" key="3">
    <source>
        <dbReference type="ARBA" id="ARBA00022692"/>
    </source>
</evidence>
<dbReference type="Gene3D" id="1.50.40.10">
    <property type="entry name" value="Mitochondrial carrier domain"/>
    <property type="match status" value="1"/>
</dbReference>
<dbReference type="SUPFAM" id="SSF103506">
    <property type="entry name" value="Mitochondrial carrier"/>
    <property type="match status" value="1"/>
</dbReference>
<dbReference type="InterPro" id="IPR002067">
    <property type="entry name" value="MCP"/>
</dbReference>
<dbReference type="STRING" id="45354.A0A1L0B8W2"/>
<keyword evidence="3 9" id="KW-0812">Transmembrane</keyword>
<dbReference type="AlphaFoldDB" id="A0A1L0B8W2"/>
<evidence type="ECO:0000256" key="10">
    <source>
        <dbReference type="RuleBase" id="RU000488"/>
    </source>
</evidence>
<comment type="subcellular location">
    <subcellularLocation>
        <location evidence="1">Mitochondrion inner membrane</location>
        <topology evidence="1">Multi-pass membrane protein</topology>
    </subcellularLocation>
</comment>
<accession>A0A1L0B8W2</accession>
<dbReference type="Proteomes" id="UP000182334">
    <property type="component" value="Chromosome I"/>
</dbReference>
<feature type="repeat" description="Solcar" evidence="9">
    <location>
        <begin position="111"/>
        <end position="196"/>
    </location>
</feature>
<keyword evidence="8 9" id="KW-0472">Membrane</keyword>
<evidence type="ECO:0000256" key="7">
    <source>
        <dbReference type="ARBA" id="ARBA00023128"/>
    </source>
</evidence>
<name>A0A1L0B8W2_9ASCO</name>
<dbReference type="GO" id="GO:0055085">
    <property type="term" value="P:transmembrane transport"/>
    <property type="evidence" value="ECO:0007669"/>
    <property type="project" value="InterPro"/>
</dbReference>
<dbReference type="PRINTS" id="PR00926">
    <property type="entry name" value="MITOCARRIER"/>
</dbReference>
<evidence type="ECO:0000256" key="2">
    <source>
        <dbReference type="ARBA" id="ARBA00022448"/>
    </source>
</evidence>
<evidence type="ECO:0000256" key="8">
    <source>
        <dbReference type="ARBA" id="ARBA00023136"/>
    </source>
</evidence>
<feature type="repeat" description="Solcar" evidence="9">
    <location>
        <begin position="207"/>
        <end position="289"/>
    </location>
</feature>
<keyword evidence="5" id="KW-0999">Mitochondrion inner membrane</keyword>
<dbReference type="PANTHER" id="PTHR24089">
    <property type="entry name" value="SOLUTE CARRIER FAMILY 25"/>
    <property type="match status" value="1"/>
</dbReference>
<evidence type="ECO:0000256" key="4">
    <source>
        <dbReference type="ARBA" id="ARBA00022737"/>
    </source>
</evidence>
<keyword evidence="7" id="KW-0496">Mitochondrion</keyword>
<dbReference type="OrthoDB" id="18574at2759"/>
<sequence length="297" mass="32578">MHEDHLLRGSSVSPIQSLIAGSISGAVARAVTAPLDTIKIRLQLVLLQAEPVTGTRLIANILRSEGVGALWKGNVPAEFLYILYGASQFTSYSMLNENLGDLQEKMDITLPKLLHLFLVGCGSGVFSTFITYPFDLLRTRLAANDSSEFLSMTRTCKEILNLEGIAGFYAGIKPSMLSIVTYSGFFFCTYSLSRDLSKHIEKAYHHQIWGVEAVCGSVAGATSKAITFPLDTIRKRLQVMPHSSAWSMLVSHWKLHGVIGFYRGFGISLLKTAPTSALSISVYEYALRATQKVTKAF</sequence>
<dbReference type="InterPro" id="IPR018108">
    <property type="entry name" value="MCP_transmembrane"/>
</dbReference>
<dbReference type="Pfam" id="PF00153">
    <property type="entry name" value="Mito_carr"/>
    <property type="match status" value="3"/>
</dbReference>
<feature type="repeat" description="Solcar" evidence="9">
    <location>
        <begin position="12"/>
        <end position="98"/>
    </location>
</feature>
<keyword evidence="6" id="KW-1133">Transmembrane helix</keyword>
<evidence type="ECO:0000256" key="5">
    <source>
        <dbReference type="ARBA" id="ARBA00022792"/>
    </source>
</evidence>
<evidence type="ECO:0000256" key="6">
    <source>
        <dbReference type="ARBA" id="ARBA00022989"/>
    </source>
</evidence>
<dbReference type="EMBL" id="LT635756">
    <property type="protein sequence ID" value="SGZ46647.1"/>
    <property type="molecule type" value="Genomic_DNA"/>
</dbReference>
<reference evidence="11 12" key="1">
    <citation type="submission" date="2016-10" db="EMBL/GenBank/DDBJ databases">
        <authorList>
            <person name="de Groot N.N."/>
        </authorList>
    </citation>
    <scope>NUCLEOTIDE SEQUENCE [LARGE SCALE GENOMIC DNA]</scope>
    <source>
        <strain evidence="11 12">CBS 141442</strain>
    </source>
</reference>
<evidence type="ECO:0000256" key="1">
    <source>
        <dbReference type="ARBA" id="ARBA00004448"/>
    </source>
</evidence>
<dbReference type="GO" id="GO:0005743">
    <property type="term" value="C:mitochondrial inner membrane"/>
    <property type="evidence" value="ECO:0007669"/>
    <property type="project" value="UniProtKB-SubCell"/>
</dbReference>
<comment type="similarity">
    <text evidence="10">Belongs to the mitochondrial carrier (TC 2.A.29) family.</text>
</comment>
<proteinExistence type="inferred from homology"/>
<keyword evidence="2 10" id="KW-0813">Transport</keyword>
<evidence type="ECO:0000313" key="12">
    <source>
        <dbReference type="Proteomes" id="UP000182334"/>
    </source>
</evidence>
<evidence type="ECO:0000313" key="11">
    <source>
        <dbReference type="EMBL" id="SGZ46647.1"/>
    </source>
</evidence>
<keyword evidence="4" id="KW-0677">Repeat</keyword>
<keyword evidence="12" id="KW-1185">Reference proteome</keyword>
<evidence type="ECO:0000256" key="9">
    <source>
        <dbReference type="PROSITE-ProRule" id="PRU00282"/>
    </source>
</evidence>
<gene>
    <name evidence="11" type="ORF">SAMEA4029010_CIC11G00000000386</name>
</gene>
<dbReference type="PROSITE" id="PS50920">
    <property type="entry name" value="SOLCAR"/>
    <property type="match status" value="3"/>
</dbReference>
<organism evidence="11 12">
    <name type="scientific">Sungouiella intermedia</name>
    <dbReference type="NCBI Taxonomy" id="45354"/>
    <lineage>
        <taxon>Eukaryota</taxon>
        <taxon>Fungi</taxon>
        <taxon>Dikarya</taxon>
        <taxon>Ascomycota</taxon>
        <taxon>Saccharomycotina</taxon>
        <taxon>Pichiomycetes</taxon>
        <taxon>Metschnikowiaceae</taxon>
        <taxon>Sungouiella</taxon>
    </lineage>
</organism>
<protein>
    <submittedName>
        <fullName evidence="11">CIC11C00000000386</fullName>
    </submittedName>
</protein>